<feature type="chain" id="PRO_5030628878" evidence="2">
    <location>
        <begin position="37"/>
        <end position="474"/>
    </location>
</feature>
<dbReference type="EMBL" id="JACCJZ010000013">
    <property type="protein sequence ID" value="NYZ62487.1"/>
    <property type="molecule type" value="Genomic_DNA"/>
</dbReference>
<reference evidence="4 5" key="1">
    <citation type="submission" date="2020-07" db="EMBL/GenBank/DDBJ databases">
        <title>isolation of Luteimonas sp. SJ-16.</title>
        <authorList>
            <person name="Huang X.-X."/>
            <person name="Xu L."/>
            <person name="Sun J.-Q."/>
        </authorList>
    </citation>
    <scope>NUCLEOTIDE SEQUENCE [LARGE SCALE GENOMIC DNA]</scope>
    <source>
        <strain evidence="4 5">SJ-16</strain>
    </source>
</reference>
<evidence type="ECO:0000259" key="3">
    <source>
        <dbReference type="Pfam" id="PF00144"/>
    </source>
</evidence>
<gene>
    <name evidence="4" type="ORF">H0E82_06880</name>
</gene>
<feature type="signal peptide" evidence="2">
    <location>
        <begin position="1"/>
        <end position="36"/>
    </location>
</feature>
<dbReference type="InterPro" id="IPR001466">
    <property type="entry name" value="Beta-lactam-related"/>
</dbReference>
<accession>A0A7Z0QPL5</accession>
<evidence type="ECO:0000313" key="4">
    <source>
        <dbReference type="EMBL" id="NYZ62487.1"/>
    </source>
</evidence>
<evidence type="ECO:0000256" key="1">
    <source>
        <dbReference type="SAM" id="MobiDB-lite"/>
    </source>
</evidence>
<dbReference type="Gene3D" id="3.40.710.10">
    <property type="entry name" value="DD-peptidase/beta-lactamase superfamily"/>
    <property type="match status" value="1"/>
</dbReference>
<dbReference type="InterPro" id="IPR050491">
    <property type="entry name" value="AmpC-like"/>
</dbReference>
<feature type="compositionally biased region" description="Polar residues" evidence="1">
    <location>
        <begin position="464"/>
        <end position="474"/>
    </location>
</feature>
<feature type="region of interest" description="Disordered" evidence="1">
    <location>
        <begin position="450"/>
        <end position="474"/>
    </location>
</feature>
<dbReference type="Proteomes" id="UP000589896">
    <property type="component" value="Unassembled WGS sequence"/>
</dbReference>
<dbReference type="Pfam" id="PF00144">
    <property type="entry name" value="Beta-lactamase"/>
    <property type="match status" value="1"/>
</dbReference>
<dbReference type="RefSeq" id="WP_180544701.1">
    <property type="nucleotide sequence ID" value="NZ_JACCJZ010000013.1"/>
</dbReference>
<comment type="caution">
    <text evidence="4">The sequence shown here is derived from an EMBL/GenBank/DDBJ whole genome shotgun (WGS) entry which is preliminary data.</text>
</comment>
<dbReference type="InterPro" id="IPR012338">
    <property type="entry name" value="Beta-lactam/transpept-like"/>
</dbReference>
<keyword evidence="2" id="KW-0732">Signal</keyword>
<protein>
    <submittedName>
        <fullName evidence="4">Beta-lactamase family protein</fullName>
    </submittedName>
</protein>
<dbReference type="PANTHER" id="PTHR46825:SF15">
    <property type="entry name" value="BETA-LACTAMASE-RELATED DOMAIN-CONTAINING PROTEIN"/>
    <property type="match status" value="1"/>
</dbReference>
<dbReference type="AlphaFoldDB" id="A0A7Z0QPL5"/>
<organism evidence="4 5">
    <name type="scientific">Luteimonas deserti</name>
    <dbReference type="NCBI Taxonomy" id="2752306"/>
    <lineage>
        <taxon>Bacteria</taxon>
        <taxon>Pseudomonadati</taxon>
        <taxon>Pseudomonadota</taxon>
        <taxon>Gammaproteobacteria</taxon>
        <taxon>Lysobacterales</taxon>
        <taxon>Lysobacteraceae</taxon>
        <taxon>Luteimonas</taxon>
    </lineage>
</organism>
<dbReference type="SUPFAM" id="SSF56601">
    <property type="entry name" value="beta-lactamase/transpeptidase-like"/>
    <property type="match status" value="1"/>
</dbReference>
<evidence type="ECO:0000256" key="2">
    <source>
        <dbReference type="SAM" id="SignalP"/>
    </source>
</evidence>
<proteinExistence type="predicted"/>
<keyword evidence="5" id="KW-1185">Reference proteome</keyword>
<name>A0A7Z0QPL5_9GAMM</name>
<feature type="domain" description="Beta-lactamase-related" evidence="3">
    <location>
        <begin position="89"/>
        <end position="420"/>
    </location>
</feature>
<evidence type="ECO:0000313" key="5">
    <source>
        <dbReference type="Proteomes" id="UP000589896"/>
    </source>
</evidence>
<sequence length="474" mass="51374">MKSRHATRRHLARLGLIGLLLPAALGSAAQSPTAPAEGDEFETPVDLHGVVPLSEQPAVVSREDAVKPQPLMPVKQPRPLANGFDVQLFEAMAQDLVANQRVPGLAMAIVHQGRILSARGYGITDVRAAEPVDAHTVFRLASLSKPFAGTITGMLVSEGALRWDSHIVDYMPSLRLSDPLAAQRLTVADVLSHRVGLGRNTYDRDIERNADYHDLVQRLSSAPMTCQPGNCYAYQNVAFSLIGDVVFATSGQFFSEAVSRRIFKPLGMNDASYGLDGIQASARWAKPHVRAGGGWTSLTPKPTYYRLAPAAGVNASIQDMAQWMIAQTGHRPDVLPAPLLATLQSPIVGTPPEMRNSSWRRDRLDAAGYGLGWRVFDYSGHRVVFHGGAVQGYRGLMAMMPERDLGIVVLWNSESGLPSGLMPTILDRAIGLPPQRWLDVDPNIELLHARRGQPQSPAAFEGGSLSNRADATPE</sequence>
<dbReference type="PANTHER" id="PTHR46825">
    <property type="entry name" value="D-ALANYL-D-ALANINE-CARBOXYPEPTIDASE/ENDOPEPTIDASE AMPH"/>
    <property type="match status" value="1"/>
</dbReference>